<protein>
    <recommendedName>
        <fullName evidence="6">phosphatidate cytidylyltransferase</fullName>
        <ecNumber evidence="6">2.7.7.41</ecNumber>
    </recommendedName>
    <alternativeName>
        <fullName evidence="16">CDP-diacylglycerol synthase</fullName>
    </alternativeName>
    <alternativeName>
        <fullName evidence="17">CDP-diglyceride pyrophosphorylase</fullName>
    </alternativeName>
    <alternativeName>
        <fullName evidence="18">CDP-diglyceride synthase</fullName>
    </alternativeName>
</protein>
<keyword evidence="15" id="KW-1208">Phospholipid metabolism</keyword>
<evidence type="ECO:0000313" key="19">
    <source>
        <dbReference type="EMBL" id="KAE8302641.1"/>
    </source>
</evidence>
<dbReference type="GO" id="GO:0005789">
    <property type="term" value="C:endoplasmic reticulum membrane"/>
    <property type="evidence" value="ECO:0000318"/>
    <property type="project" value="GO_Central"/>
</dbReference>
<dbReference type="UniPathway" id="UPA00557">
    <property type="reaction ID" value="UER00614"/>
</dbReference>
<dbReference type="GO" id="GO:0016024">
    <property type="term" value="P:CDP-diacylglycerol biosynthetic process"/>
    <property type="evidence" value="ECO:0007669"/>
    <property type="project" value="UniProtKB-UniPathway"/>
</dbReference>
<dbReference type="HOGENOM" id="CLU_736605_0_0_1"/>
<comment type="catalytic activity">
    <reaction evidence="1">
        <text>a 1,2-diacyl-sn-glycero-3-phosphate + CTP + H(+) = a CDP-1,2-diacyl-sn-glycerol + diphosphate</text>
        <dbReference type="Rhea" id="RHEA:16229"/>
        <dbReference type="ChEBI" id="CHEBI:15378"/>
        <dbReference type="ChEBI" id="CHEBI:33019"/>
        <dbReference type="ChEBI" id="CHEBI:37563"/>
        <dbReference type="ChEBI" id="CHEBI:58332"/>
        <dbReference type="ChEBI" id="CHEBI:58608"/>
        <dbReference type="EC" id="2.7.7.41"/>
    </reaction>
</comment>
<evidence type="ECO:0000256" key="9">
    <source>
        <dbReference type="ARBA" id="ARBA00022692"/>
    </source>
</evidence>
<comment type="caution">
    <text evidence="19">The sequence shown here is derived from an EMBL/GenBank/DDBJ whole genome shotgun (WGS) entry which is preliminary data.</text>
</comment>
<evidence type="ECO:0000256" key="5">
    <source>
        <dbReference type="ARBA" id="ARBA00010185"/>
    </source>
</evidence>
<evidence type="ECO:0000256" key="7">
    <source>
        <dbReference type="ARBA" id="ARBA00022516"/>
    </source>
</evidence>
<dbReference type="GO" id="GO:0004605">
    <property type="term" value="F:phosphatidate cytidylyltransferase activity"/>
    <property type="evidence" value="ECO:0007669"/>
    <property type="project" value="UniProtKB-EC"/>
</dbReference>
<dbReference type="STRING" id="184922.A8BHQ9"/>
<evidence type="ECO:0000256" key="3">
    <source>
        <dbReference type="ARBA" id="ARBA00005119"/>
    </source>
</evidence>
<evidence type="ECO:0000256" key="1">
    <source>
        <dbReference type="ARBA" id="ARBA00001698"/>
    </source>
</evidence>
<dbReference type="KEGG" id="gla:GL50803_0016906"/>
<evidence type="ECO:0000256" key="6">
    <source>
        <dbReference type="ARBA" id="ARBA00012487"/>
    </source>
</evidence>
<evidence type="ECO:0000256" key="18">
    <source>
        <dbReference type="ARBA" id="ARBA00033406"/>
    </source>
</evidence>
<dbReference type="PANTHER" id="PTHR13773">
    <property type="entry name" value="PHOSPHATIDATE CYTIDYLYLTRANSFERASE"/>
    <property type="match status" value="1"/>
</dbReference>
<keyword evidence="8" id="KW-0808">Transferase</keyword>
<comment type="pathway">
    <text evidence="4">Lipid metabolism.</text>
</comment>
<evidence type="ECO:0000256" key="4">
    <source>
        <dbReference type="ARBA" id="ARBA00005189"/>
    </source>
</evidence>
<dbReference type="EC" id="2.7.7.41" evidence="6"/>
<comment type="subcellular location">
    <subcellularLocation>
        <location evidence="2">Membrane</location>
        <topology evidence="2">Multi-pass membrane protein</topology>
    </subcellularLocation>
</comment>
<keyword evidence="10 19" id="KW-0548">Nucleotidyltransferase</keyword>
<evidence type="ECO:0000256" key="11">
    <source>
        <dbReference type="ARBA" id="ARBA00022989"/>
    </source>
</evidence>
<dbReference type="OMA" id="IDCHILA"/>
<keyword evidence="20" id="KW-1185">Reference proteome</keyword>
<proteinExistence type="inferred from homology"/>
<sequence>MGAKHRRAVAKPPAAAPGGRRDSIFRLIVRTVSGVCMIVFFGSMLWYPFYLPYTLLLLSFCTYYEILHTASASLRVHCPRSACFMILTAWSLYLAVLTANMDLPEFLGKFVERVGSYVVFYAARLSPSLANALFMALRAVQNGLPYLFNKLYSFVISTFFLLVLLLHVRDPFLPVLNFCGWVMGGLFLTCLEIRIIMTVQKDGMYFYLPSVLVVANDTFAYILGKLLGRHSLVRVSPSKTWEGYIGAGVATLVFSHFCAIPLIEKFGGEVFRSRLDADAAMQAATMAAAATKAATHGVSLLDNSQLSRMYICCMLLALWISIVGPVGGMLASLAKRCAKIKNFSNLIPGHGGVIDRIDCHILASICCAFIYDFFYE</sequence>
<evidence type="ECO:0000256" key="15">
    <source>
        <dbReference type="ARBA" id="ARBA00023264"/>
    </source>
</evidence>
<evidence type="ECO:0000256" key="16">
    <source>
        <dbReference type="ARBA" id="ARBA00029893"/>
    </source>
</evidence>
<gene>
    <name evidence="19" type="ORF">GL50803_0016906</name>
</gene>
<dbReference type="Proteomes" id="UP000001548">
    <property type="component" value="Unassembled WGS sequence"/>
</dbReference>
<reference evidence="19 20" key="1">
    <citation type="journal article" date="2007" name="Science">
        <title>Genomic minimalism in the early diverging intestinal parasite Giardia lamblia.</title>
        <authorList>
            <person name="Morrison H.G."/>
            <person name="McArthur A.G."/>
            <person name="Gillin F.D."/>
            <person name="Aley S.B."/>
            <person name="Adam R.D."/>
            <person name="Olsen G.J."/>
            <person name="Best A.A."/>
            <person name="Cande W.Z."/>
            <person name="Chen F."/>
            <person name="Cipriano M.J."/>
            <person name="Davids B.J."/>
            <person name="Dawson S.C."/>
            <person name="Elmendorf H.G."/>
            <person name="Hehl A.B."/>
            <person name="Holder M.E."/>
            <person name="Huse S.M."/>
            <person name="Kim U.U."/>
            <person name="Lasek-Nesselquist E."/>
            <person name="Manning G."/>
            <person name="Nigam A."/>
            <person name="Nixon J.E."/>
            <person name="Palm D."/>
            <person name="Passamaneck N.E."/>
            <person name="Prabhu A."/>
            <person name="Reich C.I."/>
            <person name="Reiner D.S."/>
            <person name="Samuelson J."/>
            <person name="Svard S.G."/>
            <person name="Sogin M.L."/>
        </authorList>
    </citation>
    <scope>NUCLEOTIDE SEQUENCE [LARGE SCALE GENOMIC DNA]</scope>
    <source>
        <strain evidence="19 20">WB C6</strain>
    </source>
</reference>
<dbReference type="Pfam" id="PF01148">
    <property type="entry name" value="CTP_transf_1"/>
    <property type="match status" value="1"/>
</dbReference>
<keyword evidence="12" id="KW-0443">Lipid metabolism</keyword>
<evidence type="ECO:0000256" key="14">
    <source>
        <dbReference type="ARBA" id="ARBA00023209"/>
    </source>
</evidence>
<dbReference type="AlphaFoldDB" id="A8BHQ9"/>
<organism evidence="19 20">
    <name type="scientific">Giardia intestinalis (strain ATCC 50803 / WB clone C6)</name>
    <name type="common">Giardia lamblia</name>
    <dbReference type="NCBI Taxonomy" id="184922"/>
    <lineage>
        <taxon>Eukaryota</taxon>
        <taxon>Metamonada</taxon>
        <taxon>Diplomonadida</taxon>
        <taxon>Hexamitidae</taxon>
        <taxon>Giardiinae</taxon>
        <taxon>Giardia</taxon>
    </lineage>
</organism>
<dbReference type="GeneID" id="5699803"/>
<keyword evidence="14" id="KW-0594">Phospholipid biosynthesis</keyword>
<dbReference type="FunCoup" id="A8BHQ9">
    <property type="interactions" value="138"/>
</dbReference>
<dbReference type="InterPro" id="IPR016720">
    <property type="entry name" value="PC_Trfase_euk"/>
</dbReference>
<dbReference type="PANTHER" id="PTHR13773:SF8">
    <property type="entry name" value="PHOSPHATIDATE CYTIDYLYLTRANSFERASE, PHOTORECEPTOR-SPECIFIC"/>
    <property type="match status" value="1"/>
</dbReference>
<evidence type="ECO:0000313" key="20">
    <source>
        <dbReference type="Proteomes" id="UP000001548"/>
    </source>
</evidence>
<comment type="pathway">
    <text evidence="3">Phospholipid metabolism; CDP-diacylglycerol biosynthesis; CDP-diacylglycerol from sn-glycerol 3-phosphate: step 3/3.</text>
</comment>
<keyword evidence="11" id="KW-1133">Transmembrane helix</keyword>
<comment type="similarity">
    <text evidence="5">Belongs to the CDS family.</text>
</comment>
<dbReference type="VEuPathDB" id="GiardiaDB:GL50803_16906"/>
<keyword evidence="9" id="KW-0812">Transmembrane</keyword>
<evidence type="ECO:0000256" key="10">
    <source>
        <dbReference type="ARBA" id="ARBA00022695"/>
    </source>
</evidence>
<keyword evidence="7" id="KW-0444">Lipid biosynthesis</keyword>
<evidence type="ECO:0000256" key="2">
    <source>
        <dbReference type="ARBA" id="ARBA00004141"/>
    </source>
</evidence>
<keyword evidence="13" id="KW-0472">Membrane</keyword>
<dbReference type="RefSeq" id="XP_001706909.1">
    <property type="nucleotide sequence ID" value="XM_001706857.1"/>
</dbReference>
<evidence type="ECO:0000256" key="13">
    <source>
        <dbReference type="ARBA" id="ARBA00023136"/>
    </source>
</evidence>
<accession>A8BHQ9</accession>
<name>A8BHQ9_GIAIC</name>
<evidence type="ECO:0000256" key="17">
    <source>
        <dbReference type="ARBA" id="ARBA00032396"/>
    </source>
</evidence>
<dbReference type="EMBL" id="AACB03000003">
    <property type="protein sequence ID" value="KAE8302641.1"/>
    <property type="molecule type" value="Genomic_DNA"/>
</dbReference>
<evidence type="ECO:0000256" key="8">
    <source>
        <dbReference type="ARBA" id="ARBA00022679"/>
    </source>
</evidence>
<evidence type="ECO:0000256" key="12">
    <source>
        <dbReference type="ARBA" id="ARBA00023098"/>
    </source>
</evidence>